<dbReference type="PANTHER" id="PTHR23409:SF18">
    <property type="entry name" value="RIBONUCLEOSIDE-DIPHOSPHATE REDUCTASE SUBUNIT M2"/>
    <property type="match status" value="1"/>
</dbReference>
<dbReference type="SUPFAM" id="SSF47240">
    <property type="entry name" value="Ferritin-like"/>
    <property type="match status" value="1"/>
</dbReference>
<gene>
    <name evidence="1" type="ORF">IEQ34_016796</name>
</gene>
<dbReference type="PANTHER" id="PTHR23409">
    <property type="entry name" value="RIBONUCLEOSIDE-DIPHOSPHATE REDUCTASE SMALL CHAIN"/>
    <property type="match status" value="1"/>
</dbReference>
<sequence>MYKKAEASFWITKEVNLSQDLHHWDQSLKSNERHFVTHVLTFVTVADGIVIKNLTSRIWTEVSLLDSKLADGMVLICGVAWTMRAAGKKMAFLVVRQFTATVQCVLMVIKELVSTQMVKYATSLSRESIVHIECQAIERLETLYPTLKELALASSPSFHHRLSLLEF</sequence>
<dbReference type="EMBL" id="JAGFBR010000015">
    <property type="protein sequence ID" value="KAH0454872.1"/>
    <property type="molecule type" value="Genomic_DNA"/>
</dbReference>
<dbReference type="InterPro" id="IPR009078">
    <property type="entry name" value="Ferritin-like_SF"/>
</dbReference>
<evidence type="ECO:0000313" key="1">
    <source>
        <dbReference type="EMBL" id="KAH0454872.1"/>
    </source>
</evidence>
<dbReference type="Gene3D" id="2.40.50.140">
    <property type="entry name" value="Nucleic acid-binding proteins"/>
    <property type="match status" value="1"/>
</dbReference>
<keyword evidence="2" id="KW-1185">Reference proteome</keyword>
<proteinExistence type="predicted"/>
<comment type="caution">
    <text evidence="1">The sequence shown here is derived from an EMBL/GenBank/DDBJ whole genome shotgun (WGS) entry which is preliminary data.</text>
</comment>
<dbReference type="AlphaFoldDB" id="A0AAV7GF85"/>
<dbReference type="SUPFAM" id="SSF50249">
    <property type="entry name" value="Nucleic acid-binding proteins"/>
    <property type="match status" value="1"/>
</dbReference>
<organism evidence="1 2">
    <name type="scientific">Dendrobium chrysotoxum</name>
    <name type="common">Orchid</name>
    <dbReference type="NCBI Taxonomy" id="161865"/>
    <lineage>
        <taxon>Eukaryota</taxon>
        <taxon>Viridiplantae</taxon>
        <taxon>Streptophyta</taxon>
        <taxon>Embryophyta</taxon>
        <taxon>Tracheophyta</taxon>
        <taxon>Spermatophyta</taxon>
        <taxon>Magnoliopsida</taxon>
        <taxon>Liliopsida</taxon>
        <taxon>Asparagales</taxon>
        <taxon>Orchidaceae</taxon>
        <taxon>Epidendroideae</taxon>
        <taxon>Malaxideae</taxon>
        <taxon>Dendrobiinae</taxon>
        <taxon>Dendrobium</taxon>
    </lineage>
</organism>
<name>A0AAV7GF85_DENCH</name>
<dbReference type="InterPro" id="IPR012340">
    <property type="entry name" value="NA-bd_OB-fold"/>
</dbReference>
<dbReference type="GO" id="GO:0009263">
    <property type="term" value="P:deoxyribonucleotide biosynthetic process"/>
    <property type="evidence" value="ECO:0007669"/>
    <property type="project" value="InterPro"/>
</dbReference>
<dbReference type="GO" id="GO:0016491">
    <property type="term" value="F:oxidoreductase activity"/>
    <property type="evidence" value="ECO:0007669"/>
    <property type="project" value="InterPro"/>
</dbReference>
<protein>
    <submittedName>
        <fullName evidence="1">Uncharacterized protein</fullName>
    </submittedName>
</protein>
<evidence type="ECO:0000313" key="2">
    <source>
        <dbReference type="Proteomes" id="UP000775213"/>
    </source>
</evidence>
<dbReference type="InterPro" id="IPR012348">
    <property type="entry name" value="RNR-like"/>
</dbReference>
<dbReference type="InterPro" id="IPR000358">
    <property type="entry name" value="RNR_small_fam"/>
</dbReference>
<reference evidence="1 2" key="1">
    <citation type="journal article" date="2021" name="Hortic Res">
        <title>Chromosome-scale assembly of the Dendrobium chrysotoxum genome enhances the understanding of orchid evolution.</title>
        <authorList>
            <person name="Zhang Y."/>
            <person name="Zhang G.Q."/>
            <person name="Zhang D."/>
            <person name="Liu X.D."/>
            <person name="Xu X.Y."/>
            <person name="Sun W.H."/>
            <person name="Yu X."/>
            <person name="Zhu X."/>
            <person name="Wang Z.W."/>
            <person name="Zhao X."/>
            <person name="Zhong W.Y."/>
            <person name="Chen H."/>
            <person name="Yin W.L."/>
            <person name="Huang T."/>
            <person name="Niu S.C."/>
            <person name="Liu Z.J."/>
        </authorList>
    </citation>
    <scope>NUCLEOTIDE SEQUENCE [LARGE SCALE GENOMIC DNA]</scope>
    <source>
        <strain evidence="1">Lindl</strain>
    </source>
</reference>
<dbReference type="Proteomes" id="UP000775213">
    <property type="component" value="Unassembled WGS sequence"/>
</dbReference>
<dbReference type="Gene3D" id="1.10.620.20">
    <property type="entry name" value="Ribonucleotide Reductase, subunit A"/>
    <property type="match status" value="1"/>
</dbReference>
<accession>A0AAV7GF85</accession>
<dbReference type="Pfam" id="PF00268">
    <property type="entry name" value="Ribonuc_red_sm"/>
    <property type="match status" value="1"/>
</dbReference>